<evidence type="ECO:0000313" key="5">
    <source>
        <dbReference type="EMBL" id="KFB45792.1"/>
    </source>
</evidence>
<accession>A0A084W6E8</accession>
<evidence type="ECO:0000313" key="6">
    <source>
        <dbReference type="EnsemblMetazoa" id="ASIC013769-PA"/>
    </source>
</evidence>
<dbReference type="GO" id="GO:0005615">
    <property type="term" value="C:extracellular space"/>
    <property type="evidence" value="ECO:0007669"/>
    <property type="project" value="TreeGrafter"/>
</dbReference>
<dbReference type="PANTHER" id="PTHR12236:SF76">
    <property type="entry name" value="ADULT-SPECIFIC CUTICULAR PROTEIN ACP-20-LIKE PROTEIN"/>
    <property type="match status" value="1"/>
</dbReference>
<dbReference type="AlphaFoldDB" id="A0A084W6E8"/>
<dbReference type="VEuPathDB" id="VectorBase:ASIS007944"/>
<feature type="signal peptide" evidence="4">
    <location>
        <begin position="1"/>
        <end position="17"/>
    </location>
</feature>
<evidence type="ECO:0000256" key="4">
    <source>
        <dbReference type="SAM" id="SignalP"/>
    </source>
</evidence>
<protein>
    <submittedName>
        <fullName evidence="5">AGAP006837-PA-like protein</fullName>
    </submittedName>
</protein>
<dbReference type="PANTHER" id="PTHR12236">
    <property type="entry name" value="STRUCTURAL CONTITUENT OF CUTICLE"/>
    <property type="match status" value="1"/>
</dbReference>
<dbReference type="PRINTS" id="PR00947">
    <property type="entry name" value="CUTICLE"/>
</dbReference>
<sequence>MFKLLLQLVVLVAFVHGAPVKKQRQAYETVVKHEPQTGGEQMQFEPVDAGMELANEEMGKETPDDYYAYPKYQFEYGVKDPITGDHKSQWEMRDGDIVKGSYTLDEPDGTQRIVEYRADDKNGFIAIVKKIGKPIHPEQGQKMERLVAQEQHSHKAGQSYSKLKKFS</sequence>
<dbReference type="EMBL" id="KE525307">
    <property type="protein sequence ID" value="KFB45792.1"/>
    <property type="molecule type" value="Genomic_DNA"/>
</dbReference>
<evidence type="ECO:0000256" key="1">
    <source>
        <dbReference type="ARBA" id="ARBA00022460"/>
    </source>
</evidence>
<feature type="compositionally biased region" description="Basic and acidic residues" evidence="3">
    <location>
        <begin position="136"/>
        <end position="153"/>
    </location>
</feature>
<gene>
    <name evidence="5" type="ORF">ZHAS_00013769</name>
</gene>
<keyword evidence="7" id="KW-1185">Reference proteome</keyword>
<name>A0A084W6E8_ANOSI</name>
<dbReference type="PROSITE" id="PS51155">
    <property type="entry name" value="CHIT_BIND_RR_2"/>
    <property type="match status" value="1"/>
</dbReference>
<keyword evidence="1 2" id="KW-0193">Cuticle</keyword>
<reference evidence="6" key="2">
    <citation type="submission" date="2020-05" db="UniProtKB">
        <authorList>
            <consortium name="EnsemblMetazoa"/>
        </authorList>
    </citation>
    <scope>IDENTIFICATION</scope>
</reference>
<feature type="region of interest" description="Disordered" evidence="3">
    <location>
        <begin position="136"/>
        <end position="167"/>
    </location>
</feature>
<dbReference type="InterPro" id="IPR051217">
    <property type="entry name" value="Insect_Cuticle_Struc_Prot"/>
</dbReference>
<dbReference type="EnsemblMetazoa" id="ASIC013769-RA">
    <property type="protein sequence ID" value="ASIC013769-PA"/>
    <property type="gene ID" value="ASIC013769"/>
</dbReference>
<dbReference type="EMBL" id="ATLV01020790">
    <property type="status" value="NOT_ANNOTATED_CDS"/>
    <property type="molecule type" value="Genomic_DNA"/>
</dbReference>
<evidence type="ECO:0000313" key="7">
    <source>
        <dbReference type="Proteomes" id="UP000030765"/>
    </source>
</evidence>
<dbReference type="GO" id="GO:0042302">
    <property type="term" value="F:structural constituent of cuticle"/>
    <property type="evidence" value="ECO:0007669"/>
    <property type="project" value="UniProtKB-UniRule"/>
</dbReference>
<dbReference type="Proteomes" id="UP000030765">
    <property type="component" value="Unassembled WGS sequence"/>
</dbReference>
<dbReference type="InterPro" id="IPR000618">
    <property type="entry name" value="Insect_cuticle"/>
</dbReference>
<dbReference type="InterPro" id="IPR031311">
    <property type="entry name" value="CHIT_BIND_RR_consensus"/>
</dbReference>
<proteinExistence type="predicted"/>
<dbReference type="Pfam" id="PF00379">
    <property type="entry name" value="Chitin_bind_4"/>
    <property type="match status" value="1"/>
</dbReference>
<evidence type="ECO:0000256" key="2">
    <source>
        <dbReference type="PROSITE-ProRule" id="PRU00497"/>
    </source>
</evidence>
<dbReference type="GO" id="GO:0031012">
    <property type="term" value="C:extracellular matrix"/>
    <property type="evidence" value="ECO:0007669"/>
    <property type="project" value="TreeGrafter"/>
</dbReference>
<dbReference type="PROSITE" id="PS00233">
    <property type="entry name" value="CHIT_BIND_RR_1"/>
    <property type="match status" value="1"/>
</dbReference>
<feature type="chain" id="PRO_5001784278" evidence="4">
    <location>
        <begin position="18"/>
        <end position="167"/>
    </location>
</feature>
<dbReference type="STRING" id="74873.A0A084W6E8"/>
<dbReference type="VEuPathDB" id="VectorBase:ASIC013769"/>
<keyword evidence="4" id="KW-0732">Signal</keyword>
<reference evidence="5 7" key="1">
    <citation type="journal article" date="2014" name="BMC Genomics">
        <title>Genome sequence of Anopheles sinensis provides insight into genetics basis of mosquito competence for malaria parasites.</title>
        <authorList>
            <person name="Zhou D."/>
            <person name="Zhang D."/>
            <person name="Ding G."/>
            <person name="Shi L."/>
            <person name="Hou Q."/>
            <person name="Ye Y."/>
            <person name="Xu Y."/>
            <person name="Zhou H."/>
            <person name="Xiong C."/>
            <person name="Li S."/>
            <person name="Yu J."/>
            <person name="Hong S."/>
            <person name="Yu X."/>
            <person name="Zou P."/>
            <person name="Chen C."/>
            <person name="Chang X."/>
            <person name="Wang W."/>
            <person name="Lv Y."/>
            <person name="Sun Y."/>
            <person name="Ma L."/>
            <person name="Shen B."/>
            <person name="Zhu C."/>
        </authorList>
    </citation>
    <scope>NUCLEOTIDE SEQUENCE [LARGE SCALE GENOMIC DNA]</scope>
</reference>
<dbReference type="OMA" id="HGAHIKQ"/>
<dbReference type="OrthoDB" id="7736104at2759"/>
<evidence type="ECO:0000256" key="3">
    <source>
        <dbReference type="SAM" id="MobiDB-lite"/>
    </source>
</evidence>
<organism evidence="5">
    <name type="scientific">Anopheles sinensis</name>
    <name type="common">Mosquito</name>
    <dbReference type="NCBI Taxonomy" id="74873"/>
    <lineage>
        <taxon>Eukaryota</taxon>
        <taxon>Metazoa</taxon>
        <taxon>Ecdysozoa</taxon>
        <taxon>Arthropoda</taxon>
        <taxon>Hexapoda</taxon>
        <taxon>Insecta</taxon>
        <taxon>Pterygota</taxon>
        <taxon>Neoptera</taxon>
        <taxon>Endopterygota</taxon>
        <taxon>Diptera</taxon>
        <taxon>Nematocera</taxon>
        <taxon>Culicoidea</taxon>
        <taxon>Culicidae</taxon>
        <taxon>Anophelinae</taxon>
        <taxon>Anopheles</taxon>
    </lineage>
</organism>